<dbReference type="EnsemblPlants" id="Solyc05g015415.1.1">
    <property type="protein sequence ID" value="Solyc05g015415.1.1"/>
    <property type="gene ID" value="Solyc05g015415.1"/>
</dbReference>
<name>A0A3Q7HA40_SOLLC</name>
<reference evidence="1" key="1">
    <citation type="journal article" date="2012" name="Nature">
        <title>The tomato genome sequence provides insights into fleshy fruit evolution.</title>
        <authorList>
            <consortium name="Tomato Genome Consortium"/>
        </authorList>
    </citation>
    <scope>NUCLEOTIDE SEQUENCE [LARGE SCALE GENOMIC DNA]</scope>
    <source>
        <strain evidence="1">cv. Heinz 1706</strain>
    </source>
</reference>
<accession>A0A3Q7HA40</accession>
<reference evidence="1" key="2">
    <citation type="submission" date="2019-01" db="UniProtKB">
        <authorList>
            <consortium name="EnsemblPlants"/>
        </authorList>
    </citation>
    <scope>IDENTIFICATION</scope>
    <source>
        <strain evidence="1">cv. Heinz 1706</strain>
    </source>
</reference>
<dbReference type="Proteomes" id="UP000004994">
    <property type="component" value="Chromosome 5"/>
</dbReference>
<dbReference type="Gramene" id="Solyc05g015415.1.1">
    <property type="protein sequence ID" value="Solyc05g015415.1.1"/>
    <property type="gene ID" value="Solyc05g015415.1"/>
</dbReference>
<evidence type="ECO:0000313" key="2">
    <source>
        <dbReference type="Proteomes" id="UP000004994"/>
    </source>
</evidence>
<protein>
    <submittedName>
        <fullName evidence="1">Uncharacterized protein</fullName>
    </submittedName>
</protein>
<proteinExistence type="predicted"/>
<dbReference type="InParanoid" id="A0A3Q7HA40"/>
<sequence length="177" mass="20205">MKQVMRNSLKKMKKLMRKNLINDKFILSVGMTVTHICLVPCILRDRTRIRKKRNKKKYPRLASSYFSTVELHFLGGKLLEQTSPCGCFTIESCVINAICIGSIIRRKFEINTKAWGIVVKCYVRRKQHDSQSTSLAPTSESTQENPLPPTFPPQLLLTIAPINDWIPQDSILLTSIS</sequence>
<keyword evidence="2" id="KW-1185">Reference proteome</keyword>
<dbReference type="AlphaFoldDB" id="A0A3Q7HA40"/>
<evidence type="ECO:0000313" key="1">
    <source>
        <dbReference type="EnsemblPlants" id="Solyc05g015415.1.1"/>
    </source>
</evidence>
<organism evidence="1">
    <name type="scientific">Solanum lycopersicum</name>
    <name type="common">Tomato</name>
    <name type="synonym">Lycopersicon esculentum</name>
    <dbReference type="NCBI Taxonomy" id="4081"/>
    <lineage>
        <taxon>Eukaryota</taxon>
        <taxon>Viridiplantae</taxon>
        <taxon>Streptophyta</taxon>
        <taxon>Embryophyta</taxon>
        <taxon>Tracheophyta</taxon>
        <taxon>Spermatophyta</taxon>
        <taxon>Magnoliopsida</taxon>
        <taxon>eudicotyledons</taxon>
        <taxon>Gunneridae</taxon>
        <taxon>Pentapetalae</taxon>
        <taxon>asterids</taxon>
        <taxon>lamiids</taxon>
        <taxon>Solanales</taxon>
        <taxon>Solanaceae</taxon>
        <taxon>Solanoideae</taxon>
        <taxon>Solaneae</taxon>
        <taxon>Solanum</taxon>
        <taxon>Solanum subgen. Lycopersicon</taxon>
    </lineage>
</organism>